<dbReference type="CDD" id="cd08646">
    <property type="entry name" value="FMT_core_Met-tRNA-FMT_N"/>
    <property type="match status" value="1"/>
</dbReference>
<comment type="catalytic activity">
    <reaction evidence="5">
        <text>L-methionyl-tRNA(fMet) + (6R)-10-formyltetrahydrofolate = N-formyl-L-methionyl-tRNA(fMet) + (6S)-5,6,7,8-tetrahydrofolate + H(+)</text>
        <dbReference type="Rhea" id="RHEA:24380"/>
        <dbReference type="Rhea" id="RHEA-COMP:9952"/>
        <dbReference type="Rhea" id="RHEA-COMP:9953"/>
        <dbReference type="ChEBI" id="CHEBI:15378"/>
        <dbReference type="ChEBI" id="CHEBI:57453"/>
        <dbReference type="ChEBI" id="CHEBI:78530"/>
        <dbReference type="ChEBI" id="CHEBI:78844"/>
        <dbReference type="ChEBI" id="CHEBI:195366"/>
        <dbReference type="EC" id="2.1.2.9"/>
    </reaction>
</comment>
<keyword evidence="3 5" id="KW-0808">Transferase</keyword>
<dbReference type="InterPro" id="IPR002376">
    <property type="entry name" value="Formyl_transf_N"/>
</dbReference>
<dbReference type="CDD" id="cd08704">
    <property type="entry name" value="Met_tRNA_FMT_C"/>
    <property type="match status" value="1"/>
</dbReference>
<dbReference type="HAMAP" id="MF_00182">
    <property type="entry name" value="Formyl_trans"/>
    <property type="match status" value="1"/>
</dbReference>
<dbReference type="GO" id="GO:0004479">
    <property type="term" value="F:methionyl-tRNA formyltransferase activity"/>
    <property type="evidence" value="ECO:0007669"/>
    <property type="project" value="UniProtKB-EC"/>
</dbReference>
<evidence type="ECO:0000256" key="5">
    <source>
        <dbReference type="HAMAP-Rule" id="MF_00182"/>
    </source>
</evidence>
<evidence type="ECO:0000313" key="8">
    <source>
        <dbReference type="EMBL" id="WAP68081.1"/>
    </source>
</evidence>
<feature type="domain" description="Formyl transferase C-terminal" evidence="7">
    <location>
        <begin position="212"/>
        <end position="315"/>
    </location>
</feature>
<organism evidence="8 9">
    <name type="scientific">Jiella pelagia</name>
    <dbReference type="NCBI Taxonomy" id="2986949"/>
    <lineage>
        <taxon>Bacteria</taxon>
        <taxon>Pseudomonadati</taxon>
        <taxon>Pseudomonadota</taxon>
        <taxon>Alphaproteobacteria</taxon>
        <taxon>Hyphomicrobiales</taxon>
        <taxon>Aurantimonadaceae</taxon>
        <taxon>Jiella</taxon>
    </lineage>
</organism>
<dbReference type="InterPro" id="IPR041711">
    <property type="entry name" value="Met-tRNA-FMT_N"/>
</dbReference>
<evidence type="ECO:0000256" key="4">
    <source>
        <dbReference type="ARBA" id="ARBA00022917"/>
    </source>
</evidence>
<evidence type="ECO:0000256" key="2">
    <source>
        <dbReference type="ARBA" id="ARBA00012261"/>
    </source>
</evidence>
<dbReference type="PANTHER" id="PTHR11138">
    <property type="entry name" value="METHIONYL-TRNA FORMYLTRANSFERASE"/>
    <property type="match status" value="1"/>
</dbReference>
<dbReference type="PROSITE" id="PS00373">
    <property type="entry name" value="GART"/>
    <property type="match status" value="1"/>
</dbReference>
<dbReference type="NCBIfam" id="TIGR00460">
    <property type="entry name" value="fmt"/>
    <property type="match status" value="1"/>
</dbReference>
<dbReference type="InterPro" id="IPR036477">
    <property type="entry name" value="Formyl_transf_N_sf"/>
</dbReference>
<dbReference type="InterPro" id="IPR011034">
    <property type="entry name" value="Formyl_transferase-like_C_sf"/>
</dbReference>
<feature type="domain" description="Formyl transferase N-terminal" evidence="6">
    <location>
        <begin position="6"/>
        <end position="183"/>
    </location>
</feature>
<evidence type="ECO:0000256" key="3">
    <source>
        <dbReference type="ARBA" id="ARBA00022679"/>
    </source>
</evidence>
<evidence type="ECO:0000313" key="9">
    <source>
        <dbReference type="Proteomes" id="UP001164020"/>
    </source>
</evidence>
<dbReference type="InterPro" id="IPR044135">
    <property type="entry name" value="Met-tRNA-FMT_C"/>
</dbReference>
<keyword evidence="9" id="KW-1185">Reference proteome</keyword>
<feature type="binding site" evidence="5">
    <location>
        <begin position="112"/>
        <end position="115"/>
    </location>
    <ligand>
        <name>(6S)-5,6,7,8-tetrahydrofolate</name>
        <dbReference type="ChEBI" id="CHEBI:57453"/>
    </ligand>
</feature>
<evidence type="ECO:0000259" key="6">
    <source>
        <dbReference type="Pfam" id="PF00551"/>
    </source>
</evidence>
<dbReference type="InterPro" id="IPR005793">
    <property type="entry name" value="Formyl_trans_C"/>
</dbReference>
<keyword evidence="4 5" id="KW-0648">Protein biosynthesis</keyword>
<protein>
    <recommendedName>
        <fullName evidence="2 5">Methionyl-tRNA formyltransferase</fullName>
        <ecNumber evidence="2 5">2.1.2.9</ecNumber>
    </recommendedName>
</protein>
<dbReference type="EC" id="2.1.2.9" evidence="2 5"/>
<dbReference type="RefSeq" id="WP_268880556.1">
    <property type="nucleotide sequence ID" value="NZ_CP114029.1"/>
</dbReference>
<comment type="similarity">
    <text evidence="1 5">Belongs to the Fmt family.</text>
</comment>
<dbReference type="SUPFAM" id="SSF53328">
    <property type="entry name" value="Formyltransferase"/>
    <property type="match status" value="1"/>
</dbReference>
<dbReference type="InterPro" id="IPR001555">
    <property type="entry name" value="GART_AS"/>
</dbReference>
<evidence type="ECO:0000256" key="1">
    <source>
        <dbReference type="ARBA" id="ARBA00010699"/>
    </source>
</evidence>
<accession>A0ABY7BX54</accession>
<name>A0ABY7BX54_9HYPH</name>
<dbReference type="PANTHER" id="PTHR11138:SF5">
    <property type="entry name" value="METHIONYL-TRNA FORMYLTRANSFERASE, MITOCHONDRIAL"/>
    <property type="match status" value="1"/>
</dbReference>
<dbReference type="Pfam" id="PF00551">
    <property type="entry name" value="Formyl_trans_N"/>
    <property type="match status" value="1"/>
</dbReference>
<gene>
    <name evidence="5 8" type="primary">fmt</name>
    <name evidence="8" type="ORF">OH818_22240</name>
</gene>
<proteinExistence type="inferred from homology"/>
<dbReference type="Pfam" id="PF02911">
    <property type="entry name" value="Formyl_trans_C"/>
    <property type="match status" value="1"/>
</dbReference>
<dbReference type="SUPFAM" id="SSF50486">
    <property type="entry name" value="FMT C-terminal domain-like"/>
    <property type="match status" value="1"/>
</dbReference>
<reference evidence="8" key="1">
    <citation type="submission" date="2022-12" db="EMBL/GenBank/DDBJ databases">
        <title>Jiella pelagia sp. nov., isolated from phosphonate enriched culture of Northwest Pacific surface seawater.</title>
        <authorList>
            <person name="Shin D.Y."/>
            <person name="Hwang C.Y."/>
        </authorList>
    </citation>
    <scope>NUCLEOTIDE SEQUENCE</scope>
    <source>
        <strain evidence="8">HL-NP1</strain>
    </source>
</reference>
<sequence length="326" mass="33651">MALSVVFMGTPAFSVPTLAAIVEAGHRVPAIYTQPPRQAGRRGLKLTPSPVQLEAERLGLPVRSPLNFKDPADIEAFAALEADVAVVVAYGLLLPQALLDAPRFGCLNGHGSLLPRWRGAAPIQRAIEAGDAATGMMVMQMEAGLDTGPVALTAETEIGPNETAGDLQERLSRLSAKLMVQALDKLEAGTLAFEDQAAIEARTGRAPLYARKIDKAEARIDWTAGAQAVAGKINAFSPTPGAWTTIPFSGAPERVKLLRAVAVDGDAGGDIASAAPGTTLDDGLTVACGSGAVRLLELQRAGGKKVAAAELLRGTPVARGATLGGE</sequence>
<dbReference type="InterPro" id="IPR005794">
    <property type="entry name" value="Fmt"/>
</dbReference>
<dbReference type="EMBL" id="CP114029">
    <property type="protein sequence ID" value="WAP68081.1"/>
    <property type="molecule type" value="Genomic_DNA"/>
</dbReference>
<dbReference type="Proteomes" id="UP001164020">
    <property type="component" value="Chromosome"/>
</dbReference>
<dbReference type="Gene3D" id="3.40.50.12230">
    <property type="match status" value="1"/>
</dbReference>
<evidence type="ECO:0000259" key="7">
    <source>
        <dbReference type="Pfam" id="PF02911"/>
    </source>
</evidence>
<comment type="function">
    <text evidence="5">Attaches a formyl group to the free amino group of methionyl-tRNA(fMet). The formyl group appears to play a dual role in the initiator identity of N-formylmethionyl-tRNA by promoting its recognition by IF2 and preventing the misappropriation of this tRNA by the elongation apparatus.</text>
</comment>